<proteinExistence type="inferred from homology"/>
<reference evidence="8 9" key="1">
    <citation type="journal article" date="2010" name="J. Bacteriol.">
        <title>Complete genome sequence of the thermophilic, obligately chemolithoautotrophic hydrogen-oxidizing bacterium Hydrogenobacter thermophilus TK-6.</title>
        <authorList>
            <person name="Arai H."/>
            <person name="Kanbe H."/>
            <person name="Ishii M."/>
            <person name="Igarashi Y."/>
        </authorList>
    </citation>
    <scope>NUCLEOTIDE SEQUENCE [LARGE SCALE GENOMIC DNA]</scope>
    <source>
        <strain evidence="9">DSM 6534 / IAM 12695 / TK-6 [Tokyo]</strain>
    </source>
</reference>
<dbReference type="KEGG" id="hth:HTH_1370"/>
<dbReference type="PANTHER" id="PTHR30636:SF3">
    <property type="entry name" value="UPF0701 PROTEIN YICC"/>
    <property type="match status" value="1"/>
</dbReference>
<dbReference type="Pfam" id="PF08340">
    <property type="entry name" value="YicC-like_C"/>
    <property type="match status" value="1"/>
</dbReference>
<dbReference type="Proteomes" id="UP000002574">
    <property type="component" value="Chromosome"/>
</dbReference>
<comment type="similarity">
    <text evidence="5">Belongs to the YicC/YloC family.</text>
</comment>
<dbReference type="InterPro" id="IPR013527">
    <property type="entry name" value="YicC-like_N"/>
</dbReference>
<dbReference type="GO" id="GO:0004521">
    <property type="term" value="F:RNA endonuclease activity"/>
    <property type="evidence" value="ECO:0007669"/>
    <property type="project" value="InterPro"/>
</dbReference>
<evidence type="ECO:0000313" key="9">
    <source>
        <dbReference type="Proteomes" id="UP000002574"/>
    </source>
</evidence>
<evidence type="ECO:0000256" key="4">
    <source>
        <dbReference type="ARBA" id="ARBA00022801"/>
    </source>
</evidence>
<dbReference type="RefSeq" id="WP_012964001.1">
    <property type="nucleotide sequence ID" value="NC_013799.1"/>
</dbReference>
<keyword evidence="3" id="KW-0255">Endonuclease</keyword>
<evidence type="ECO:0000256" key="1">
    <source>
        <dbReference type="ARBA" id="ARBA00001968"/>
    </source>
</evidence>
<dbReference type="AlphaFoldDB" id="D3DJ19"/>
<dbReference type="Pfam" id="PF03755">
    <property type="entry name" value="YicC-like_N"/>
    <property type="match status" value="1"/>
</dbReference>
<keyword evidence="4" id="KW-0378">Hydrolase</keyword>
<organism evidence="8 9">
    <name type="scientific">Hydrogenobacter thermophilus (strain DSM 6534 / IAM 12695 / TK-6)</name>
    <dbReference type="NCBI Taxonomy" id="608538"/>
    <lineage>
        <taxon>Bacteria</taxon>
        <taxon>Pseudomonadati</taxon>
        <taxon>Aquificota</taxon>
        <taxon>Aquificia</taxon>
        <taxon>Aquificales</taxon>
        <taxon>Aquificaceae</taxon>
        <taxon>Hydrogenobacter</taxon>
    </lineage>
</organism>
<dbReference type="GO" id="GO:0016787">
    <property type="term" value="F:hydrolase activity"/>
    <property type="evidence" value="ECO:0007669"/>
    <property type="project" value="UniProtKB-KW"/>
</dbReference>
<name>D3DJ19_HYDTT</name>
<evidence type="ECO:0008006" key="10">
    <source>
        <dbReference type="Google" id="ProtNLM"/>
    </source>
</evidence>
<dbReference type="PANTHER" id="PTHR30636">
    <property type="entry name" value="UPF0701 PROTEIN YICC"/>
    <property type="match status" value="1"/>
</dbReference>
<evidence type="ECO:0000259" key="6">
    <source>
        <dbReference type="Pfam" id="PF03755"/>
    </source>
</evidence>
<evidence type="ECO:0000259" key="7">
    <source>
        <dbReference type="Pfam" id="PF08340"/>
    </source>
</evidence>
<dbReference type="EMBL" id="AP011112">
    <property type="protein sequence ID" value="BAI69821.1"/>
    <property type="molecule type" value="Genomic_DNA"/>
</dbReference>
<accession>D3DJ19</accession>
<dbReference type="OrthoDB" id="9771229at2"/>
<dbReference type="InterPro" id="IPR013551">
    <property type="entry name" value="YicC-like_C"/>
</dbReference>
<feature type="domain" description="Endoribonuclease YicC-like N-terminal" evidence="6">
    <location>
        <begin position="1"/>
        <end position="150"/>
    </location>
</feature>
<evidence type="ECO:0000256" key="2">
    <source>
        <dbReference type="ARBA" id="ARBA00022722"/>
    </source>
</evidence>
<gene>
    <name evidence="8" type="ordered locus">HTH_1370</name>
</gene>
<evidence type="ECO:0000256" key="5">
    <source>
        <dbReference type="ARBA" id="ARBA00035648"/>
    </source>
</evidence>
<protein>
    <recommendedName>
        <fullName evidence="10">YicC family protein</fullName>
    </recommendedName>
</protein>
<dbReference type="STRING" id="608538.HTH_1370"/>
<feature type="domain" description="Endoribonuclease YicC-like C-terminal" evidence="7">
    <location>
        <begin position="167"/>
        <end position="282"/>
    </location>
</feature>
<comment type="cofactor">
    <cofactor evidence="1">
        <name>a divalent metal cation</name>
        <dbReference type="ChEBI" id="CHEBI:60240"/>
    </cofactor>
</comment>
<evidence type="ECO:0000256" key="3">
    <source>
        <dbReference type="ARBA" id="ARBA00022759"/>
    </source>
</evidence>
<keyword evidence="2" id="KW-0540">Nuclease</keyword>
<dbReference type="InterPro" id="IPR005229">
    <property type="entry name" value="YicC/YloC-like"/>
</dbReference>
<keyword evidence="9" id="KW-1185">Reference proteome</keyword>
<sequence length="282" mass="32324">MQSMTGVGKAVFENDEWKVSTIVKSVNSKGLDIFIKTNYNLSSAEINIRKLVREFITRGTVNVHIDVTPKKVETPVDIKKVLVNVQIVKLVMEELGLKLTDDTIFQTAWKYSEKTAEELSPQLEDCLYSSLREALRDLVRSRKEEGEHIKEDIQARLQKIKGLLEEIEKLKDQVLSLVKGRILEKARELGLPEVHPTVLNEITFILSRMDVDEELTRFKTHLSKINSLLDTEGDVGRKLDFTLQEIHREINTLGNKMPEVSHLVVEIKSEIDRIRQQVANVE</sequence>
<dbReference type="eggNOG" id="COG1561">
    <property type="taxonomic scope" value="Bacteria"/>
</dbReference>
<evidence type="ECO:0000313" key="8">
    <source>
        <dbReference type="EMBL" id="BAI69821.1"/>
    </source>
</evidence>